<dbReference type="Gene3D" id="3.30.470.20">
    <property type="entry name" value="ATP-grasp fold, B domain"/>
    <property type="match status" value="1"/>
</dbReference>
<dbReference type="SUPFAM" id="SSF56059">
    <property type="entry name" value="Glutathione synthetase ATP-binding domain-like"/>
    <property type="match status" value="1"/>
</dbReference>
<dbReference type="InterPro" id="IPR011761">
    <property type="entry name" value="ATP-grasp"/>
</dbReference>
<evidence type="ECO:0000259" key="3">
    <source>
        <dbReference type="PROSITE" id="PS50975"/>
    </source>
</evidence>
<dbReference type="Proteomes" id="UP001600888">
    <property type="component" value="Unassembled WGS sequence"/>
</dbReference>
<protein>
    <recommendedName>
        <fullName evidence="3">ATP-grasp domain-containing protein</fullName>
    </recommendedName>
</protein>
<keyword evidence="2" id="KW-1133">Transmembrane helix</keyword>
<keyword evidence="1" id="KW-0067">ATP-binding</keyword>
<comment type="caution">
    <text evidence="4">The sequence shown here is derived from an EMBL/GenBank/DDBJ whole genome shotgun (WGS) entry which is preliminary data.</text>
</comment>
<keyword evidence="2" id="KW-0812">Transmembrane</keyword>
<keyword evidence="5" id="KW-1185">Reference proteome</keyword>
<dbReference type="PROSITE" id="PS50975">
    <property type="entry name" value="ATP_GRASP"/>
    <property type="match status" value="1"/>
</dbReference>
<keyword evidence="2" id="KW-0472">Membrane</keyword>
<dbReference type="SUPFAM" id="SSF51735">
    <property type="entry name" value="NAD(P)-binding Rossmann-fold domains"/>
    <property type="match status" value="1"/>
</dbReference>
<sequence length="561" mass="63477">MSVSKANGNSDSMSPERTITFIHRLAYLRFMVEDFVTTFVLLGLSIFFLPINYAIAITLTAVPPSVLNYFQPFCRSTLTGALCHRSQCRARPTFRQRTVLVTGVGMTKGLTLARAFWLCGHRVVVADFDFDGCAAWTPWKKQQWTYSRAFDAGYWLRRPVVKDSMNESEKEEVRLSYVNDICKIVRDEGVDLWVSCSGVASAVEDAMVKEALDQMPPQVGRSCACIQFDVRTTSMLHEKSTFIEHAKALKLAVPETFEVTSHAEVLDALAVATKENPDRKFILKPVGMDDANRANLTLFPLANPDDTEIFVRRRLISKTSPWIVQQFIQGGREYCTHALVVAGAVRVFAACPSSELLMHYEALPPGDPLAEEMLRFTTRFAAAAGTGFTGHLSFDFMAEEDGDGRDRLYAIECNPRAHTAVALFAQPGERMRGMVEAYMSAVNGSLAPLKKDSYYVPPEIVWTPENALPRYWIGHDLVTRGLLPWLDVLLWQEHCGRLVVDQAAELAQHVLYWKDGTFELWDPWPFVALYHHYWPRAILAAWRKGDRWSRLNVSTTKMFMY</sequence>
<evidence type="ECO:0000256" key="1">
    <source>
        <dbReference type="PROSITE-ProRule" id="PRU00409"/>
    </source>
</evidence>
<keyword evidence="1" id="KW-0547">Nucleotide-binding</keyword>
<reference evidence="4 5" key="1">
    <citation type="submission" date="2024-03" db="EMBL/GenBank/DDBJ databases">
        <title>A high-quality draft genome sequence of Diaporthe vaccinii, a causative agent of upright dieback and viscid rot disease in cranberry plants.</title>
        <authorList>
            <person name="Sarrasin M."/>
            <person name="Lang B.F."/>
            <person name="Burger G."/>
        </authorList>
    </citation>
    <scope>NUCLEOTIDE SEQUENCE [LARGE SCALE GENOMIC DNA]</scope>
    <source>
        <strain evidence="4 5">IS7</strain>
    </source>
</reference>
<feature type="domain" description="ATP-grasp" evidence="3">
    <location>
        <begin position="243"/>
        <end position="443"/>
    </location>
</feature>
<gene>
    <name evidence="4" type="ORF">FJTKL_12717</name>
</gene>
<name>A0ABR4ECG5_9PEZI</name>
<evidence type="ECO:0000256" key="2">
    <source>
        <dbReference type="SAM" id="Phobius"/>
    </source>
</evidence>
<dbReference type="InterPro" id="IPR036291">
    <property type="entry name" value="NAD(P)-bd_dom_sf"/>
</dbReference>
<evidence type="ECO:0000313" key="5">
    <source>
        <dbReference type="Proteomes" id="UP001600888"/>
    </source>
</evidence>
<evidence type="ECO:0000313" key="4">
    <source>
        <dbReference type="EMBL" id="KAL2280095.1"/>
    </source>
</evidence>
<dbReference type="EMBL" id="JBAWTH010000069">
    <property type="protein sequence ID" value="KAL2280095.1"/>
    <property type="molecule type" value="Genomic_DNA"/>
</dbReference>
<proteinExistence type="predicted"/>
<feature type="transmembrane region" description="Helical" evidence="2">
    <location>
        <begin position="35"/>
        <end position="55"/>
    </location>
</feature>
<accession>A0ABR4ECG5</accession>
<organism evidence="4 5">
    <name type="scientific">Diaporthe vaccinii</name>
    <dbReference type="NCBI Taxonomy" id="105482"/>
    <lineage>
        <taxon>Eukaryota</taxon>
        <taxon>Fungi</taxon>
        <taxon>Dikarya</taxon>
        <taxon>Ascomycota</taxon>
        <taxon>Pezizomycotina</taxon>
        <taxon>Sordariomycetes</taxon>
        <taxon>Sordariomycetidae</taxon>
        <taxon>Diaporthales</taxon>
        <taxon>Diaporthaceae</taxon>
        <taxon>Diaporthe</taxon>
        <taxon>Diaporthe eres species complex</taxon>
    </lineage>
</organism>